<evidence type="ECO:0000313" key="4">
    <source>
        <dbReference type="Proteomes" id="UP000400924"/>
    </source>
</evidence>
<name>A0A5N8XWA2_9ACTN</name>
<gene>
    <name evidence="3" type="ORF">FNH08_41200</name>
</gene>
<proteinExistence type="predicted"/>
<comment type="caution">
    <text evidence="3">The sequence shown here is derived from an EMBL/GenBank/DDBJ whole genome shotgun (WGS) entry which is preliminary data.</text>
</comment>
<dbReference type="OrthoDB" id="3630272at2"/>
<dbReference type="RefSeq" id="WP_152776633.1">
    <property type="nucleotide sequence ID" value="NZ_VJZC01000552.1"/>
</dbReference>
<feature type="domain" description="vWA-MoxR associated protein C-terminal" evidence="2">
    <location>
        <begin position="402"/>
        <end position="642"/>
    </location>
</feature>
<dbReference type="AlphaFoldDB" id="A0A5N8XWA2"/>
<keyword evidence="4" id="KW-1185">Reference proteome</keyword>
<evidence type="ECO:0000256" key="1">
    <source>
        <dbReference type="SAM" id="MobiDB-lite"/>
    </source>
</evidence>
<evidence type="ECO:0000313" key="3">
    <source>
        <dbReference type="EMBL" id="MPY63348.1"/>
    </source>
</evidence>
<protein>
    <submittedName>
        <fullName evidence="3">Trypsin-like peptidase domain-containing protein</fullName>
    </submittedName>
</protein>
<dbReference type="Pfam" id="PF20028">
    <property type="entry name" value="VMAP-C"/>
    <property type="match status" value="1"/>
</dbReference>
<reference evidence="3 4" key="1">
    <citation type="submission" date="2019-07" db="EMBL/GenBank/DDBJ databases">
        <title>New species of Amycolatopsis and Streptomyces.</title>
        <authorList>
            <person name="Duangmal K."/>
            <person name="Teo W.F.A."/>
            <person name="Lipun K."/>
        </authorList>
    </citation>
    <scope>NUCLEOTIDE SEQUENCE [LARGE SCALE GENOMIC DNA]</scope>
    <source>
        <strain evidence="3 4">NBRC 106415</strain>
    </source>
</reference>
<dbReference type="Proteomes" id="UP000400924">
    <property type="component" value="Unassembled WGS sequence"/>
</dbReference>
<dbReference type="InterPro" id="IPR009003">
    <property type="entry name" value="Peptidase_S1_PA"/>
</dbReference>
<dbReference type="EMBL" id="VJZC01000552">
    <property type="protein sequence ID" value="MPY63348.1"/>
    <property type="molecule type" value="Genomic_DNA"/>
</dbReference>
<sequence length="656" mass="72089">MTASELEDLARGATVRLGPDDESDNLWGSGFFVAPGWVLSCAHVLLLGEEGARTGTLRVRGEHGAARARAAYWLGSGRDTEQDLVLIRLLDDVRHPCVRLSDRYDRAHDITALGWRVRAGGPDKWSGRCLVNGTAGDYGVTLGPETEIPHGASGGPVLDRVHGVVAGVVKARRRAADGGLAIAVTALRGFTGALPLEGEADELGPDPYRALIRAHDQWHHQQREARPTRRTCWVAAQEKLIGAREREWSPYDAATACALLADLPAPDGTDTLKDLIEAVLDVEPHWRGAPPPRDWRDGHGWLYDRGERSEIAFLHYLLLVARRCAPETPETAAALEEWLRERLEELPDATRGLLKSRSTRGTATLRAPSPSPVTVHTDVPDADRDAPVVAVELEPDAFRPADRFHWRIWTWSGGPDTVRSWAEGNNAEGVSLAALPYELSAPLAEAFGQLDSERCRARLELALPLEHFDVNVDLWRAQPAVRSYRPHPAERPFGAHRQVVLRSLRRTGGPAAQEWHDRWHGVTRGGLEALPLPSLAHTGQALATACDAAVPVLCRTAAESVDPLREVISAGYGIVLWARNTQHTYGCGKQCQELHDHTAKLLRHTGRATHLPEELRRLRERIGELDTAAEWAEPLALLYDDPGRPLPLCDEPVNSP</sequence>
<dbReference type="Gene3D" id="2.40.10.120">
    <property type="match status" value="1"/>
</dbReference>
<dbReference type="InterPro" id="IPR045450">
    <property type="entry name" value="VMAP_C"/>
</dbReference>
<accession>A0A5N8XWA2</accession>
<evidence type="ECO:0000259" key="2">
    <source>
        <dbReference type="Pfam" id="PF20028"/>
    </source>
</evidence>
<dbReference type="Pfam" id="PF13365">
    <property type="entry name" value="Trypsin_2"/>
    <property type="match status" value="1"/>
</dbReference>
<dbReference type="SUPFAM" id="SSF50494">
    <property type="entry name" value="Trypsin-like serine proteases"/>
    <property type="match status" value="1"/>
</dbReference>
<organism evidence="3 4">
    <name type="scientific">Streptomyces spongiae</name>
    <dbReference type="NCBI Taxonomy" id="565072"/>
    <lineage>
        <taxon>Bacteria</taxon>
        <taxon>Bacillati</taxon>
        <taxon>Actinomycetota</taxon>
        <taxon>Actinomycetes</taxon>
        <taxon>Kitasatosporales</taxon>
        <taxon>Streptomycetaceae</taxon>
        <taxon>Streptomyces</taxon>
    </lineage>
</organism>
<feature type="region of interest" description="Disordered" evidence="1">
    <location>
        <begin position="357"/>
        <end position="380"/>
    </location>
</feature>